<keyword evidence="1" id="KW-0812">Transmembrane</keyword>
<dbReference type="RefSeq" id="WP_203933770.1">
    <property type="nucleotide sequence ID" value="NZ_BOPH01000127.1"/>
</dbReference>
<name>A0A8J4A3P6_9ACTN</name>
<proteinExistence type="predicted"/>
<reference evidence="2" key="1">
    <citation type="submission" date="2021-01" db="EMBL/GenBank/DDBJ databases">
        <title>Whole genome shotgun sequence of Virgisporangium ochraceum NBRC 16418.</title>
        <authorList>
            <person name="Komaki H."/>
            <person name="Tamura T."/>
        </authorList>
    </citation>
    <scope>NUCLEOTIDE SEQUENCE</scope>
    <source>
        <strain evidence="2">NBRC 16418</strain>
    </source>
</reference>
<accession>A0A8J4A3P6</accession>
<evidence type="ECO:0000256" key="1">
    <source>
        <dbReference type="SAM" id="Phobius"/>
    </source>
</evidence>
<dbReference type="EMBL" id="BOPH01000127">
    <property type="protein sequence ID" value="GIJ73957.1"/>
    <property type="molecule type" value="Genomic_DNA"/>
</dbReference>
<evidence type="ECO:0000313" key="2">
    <source>
        <dbReference type="EMBL" id="GIJ73957.1"/>
    </source>
</evidence>
<feature type="transmembrane region" description="Helical" evidence="1">
    <location>
        <begin position="6"/>
        <end position="23"/>
    </location>
</feature>
<comment type="caution">
    <text evidence="2">The sequence shown here is derived from an EMBL/GenBank/DDBJ whole genome shotgun (WGS) entry which is preliminary data.</text>
</comment>
<keyword evidence="1" id="KW-1133">Transmembrane helix</keyword>
<protein>
    <submittedName>
        <fullName evidence="2">Uncharacterized protein</fullName>
    </submittedName>
</protein>
<keyword evidence="3" id="KW-1185">Reference proteome</keyword>
<keyword evidence="1" id="KW-0472">Membrane</keyword>
<feature type="transmembrane region" description="Helical" evidence="1">
    <location>
        <begin position="66"/>
        <end position="92"/>
    </location>
</feature>
<evidence type="ECO:0000313" key="3">
    <source>
        <dbReference type="Proteomes" id="UP000635606"/>
    </source>
</evidence>
<dbReference type="AlphaFoldDB" id="A0A8J4A3P6"/>
<gene>
    <name evidence="2" type="ORF">Voc01_088740</name>
</gene>
<organism evidence="2 3">
    <name type="scientific">Virgisporangium ochraceum</name>
    <dbReference type="NCBI Taxonomy" id="65505"/>
    <lineage>
        <taxon>Bacteria</taxon>
        <taxon>Bacillati</taxon>
        <taxon>Actinomycetota</taxon>
        <taxon>Actinomycetes</taxon>
        <taxon>Micromonosporales</taxon>
        <taxon>Micromonosporaceae</taxon>
        <taxon>Virgisporangium</taxon>
    </lineage>
</organism>
<feature type="transmembrane region" description="Helical" evidence="1">
    <location>
        <begin position="35"/>
        <end position="54"/>
    </location>
</feature>
<sequence length="399" mass="43959">MSWLHWLAPAVGVVFLGFLWAFVDGTRRFTNLHRYAPIDGVVLVLLCSVGYMVWPFDGPGRHRPVLLAVDVVLLVLLVAGSVVAVLAWLRVLTFPALPPSRREWVEALGTLPELIAPSAPAVALWRWSRPAWWCLRRPRTWRRLRRLGVRGVRGVHLVGQWFTPDQVARLGWAGPTLQLLVDTVGRRGWHDVDRSGWDAGTFIRTVHAAGRPSGDYVDSASWRTLFRLGVDDTTEFVRYAAARDPRVDLDVALRYGLGGIPYDVYPTLHRALDSALDSAGARPAEWQRLLDQLVVEATGGLDDYLDGWTGLAAWVEHDGAAYVESLRRTGHTGALPIFERWRSWRPVATRAPDVQPALWSAAGLSVEEALAMLDAGAPPDGEVLAGLAALRADPGSHGA</sequence>
<dbReference type="Proteomes" id="UP000635606">
    <property type="component" value="Unassembled WGS sequence"/>
</dbReference>